<evidence type="ECO:0000313" key="2">
    <source>
        <dbReference type="EMBL" id="TYO67739.1"/>
    </source>
</evidence>
<gene>
    <name evidence="2" type="ORF">FXV83_02870</name>
</gene>
<feature type="chain" id="PRO_5024343271" evidence="1">
    <location>
        <begin position="29"/>
        <end position="92"/>
    </location>
</feature>
<sequence length="92" mass="9742">MIAARNRVRMKTLLVTLLVGTFAQGAIAGESDCRAIESTSGRLACYDAAFPPKVKKPAAVEGDVSRAAPYKDPFVAEEALTAAKLKNICRGC</sequence>
<accession>A0A5S4YXI9</accession>
<dbReference type="RefSeq" id="WP_148737586.1">
    <property type="nucleotide sequence ID" value="NZ_VSTH01000014.1"/>
</dbReference>
<organism evidence="2 3">
    <name type="scientific">Bradyrhizobium hipponense</name>
    <dbReference type="NCBI Taxonomy" id="2605638"/>
    <lineage>
        <taxon>Bacteria</taxon>
        <taxon>Pseudomonadati</taxon>
        <taxon>Pseudomonadota</taxon>
        <taxon>Alphaproteobacteria</taxon>
        <taxon>Hyphomicrobiales</taxon>
        <taxon>Nitrobacteraceae</taxon>
        <taxon>Bradyrhizobium</taxon>
    </lineage>
</organism>
<keyword evidence="1" id="KW-0732">Signal</keyword>
<comment type="caution">
    <text evidence="2">The sequence shown here is derived from an EMBL/GenBank/DDBJ whole genome shotgun (WGS) entry which is preliminary data.</text>
</comment>
<feature type="signal peptide" evidence="1">
    <location>
        <begin position="1"/>
        <end position="28"/>
    </location>
</feature>
<keyword evidence="3" id="KW-1185">Reference proteome</keyword>
<evidence type="ECO:0000256" key="1">
    <source>
        <dbReference type="SAM" id="SignalP"/>
    </source>
</evidence>
<dbReference type="Proteomes" id="UP000324797">
    <property type="component" value="Unassembled WGS sequence"/>
</dbReference>
<evidence type="ECO:0000313" key="3">
    <source>
        <dbReference type="Proteomes" id="UP000324797"/>
    </source>
</evidence>
<protein>
    <submittedName>
        <fullName evidence="2">Uncharacterized protein</fullName>
    </submittedName>
</protein>
<proteinExistence type="predicted"/>
<dbReference type="EMBL" id="VSTH01000014">
    <property type="protein sequence ID" value="TYO67739.1"/>
    <property type="molecule type" value="Genomic_DNA"/>
</dbReference>
<reference evidence="2 3" key="1">
    <citation type="submission" date="2019-08" db="EMBL/GenBank/DDBJ databases">
        <title>Bradyrhizobium hipponensis sp. nov., a rhizobium isolated from a Lupinus angustifolius root nodule in Tunisia.</title>
        <authorList>
            <person name="Off K."/>
            <person name="Rejili M."/>
            <person name="Mars M."/>
            <person name="Brachmann A."/>
            <person name="Marin M."/>
        </authorList>
    </citation>
    <scope>NUCLEOTIDE SEQUENCE [LARGE SCALE GENOMIC DNA]</scope>
    <source>
        <strain evidence="3">aSej3</strain>
    </source>
</reference>
<name>A0A5S4YXI9_9BRAD</name>
<dbReference type="AlphaFoldDB" id="A0A5S4YXI9"/>